<dbReference type="EMBL" id="JADJNC010000016">
    <property type="protein sequence ID" value="MBK7423571.1"/>
    <property type="molecule type" value="Genomic_DNA"/>
</dbReference>
<dbReference type="Proteomes" id="UP000886602">
    <property type="component" value="Unassembled WGS sequence"/>
</dbReference>
<reference evidence="1" key="1">
    <citation type="submission" date="2020-10" db="EMBL/GenBank/DDBJ databases">
        <title>Connecting structure to function with the recovery of over 1000 high-quality activated sludge metagenome-assembled genomes encoding full-length rRNA genes using long-read sequencing.</title>
        <authorList>
            <person name="Singleton C.M."/>
            <person name="Petriglieri F."/>
            <person name="Kristensen J.M."/>
            <person name="Kirkegaard R.H."/>
            <person name="Michaelsen T.Y."/>
            <person name="Andersen M.H."/>
            <person name="Karst S.M."/>
            <person name="Dueholm M.S."/>
            <person name="Nielsen P.H."/>
            <person name="Albertsen M."/>
        </authorList>
    </citation>
    <scope>NUCLEOTIDE SEQUENCE</scope>
    <source>
        <strain evidence="1">EsbW_18-Q3-R4-48_MAXAC.044</strain>
    </source>
</reference>
<evidence type="ECO:0000313" key="1">
    <source>
        <dbReference type="EMBL" id="MBK7423571.1"/>
    </source>
</evidence>
<comment type="caution">
    <text evidence="1">The sequence shown here is derived from an EMBL/GenBank/DDBJ whole genome shotgun (WGS) entry which is preliminary data.</text>
</comment>
<organism evidence="1 2">
    <name type="scientific">Candidatus Propionivibrio dominans</name>
    <dbReference type="NCBI Taxonomy" id="2954373"/>
    <lineage>
        <taxon>Bacteria</taxon>
        <taxon>Pseudomonadati</taxon>
        <taxon>Pseudomonadota</taxon>
        <taxon>Betaproteobacteria</taxon>
        <taxon>Rhodocyclales</taxon>
        <taxon>Rhodocyclaceae</taxon>
        <taxon>Propionivibrio</taxon>
    </lineage>
</organism>
<sequence>MTSRLCIGDSVVCELVGWLGYWCFETSGYGLRPDPTYGNYTNAMKQKANSGEVA</sequence>
<gene>
    <name evidence="1" type="ORF">IPJ48_10980</name>
</gene>
<dbReference type="AlphaFoldDB" id="A0A9D7I7R7"/>
<accession>A0A9D7I7R7</accession>
<name>A0A9D7I7R7_9RHOO</name>
<evidence type="ECO:0000313" key="2">
    <source>
        <dbReference type="Proteomes" id="UP000886602"/>
    </source>
</evidence>
<protein>
    <submittedName>
        <fullName evidence="1">Uncharacterized protein</fullName>
    </submittedName>
</protein>
<proteinExistence type="predicted"/>